<dbReference type="Proteomes" id="UP000007718">
    <property type="component" value="Plasmid pDEIPR02"/>
</dbReference>
<reference evidence="1 2" key="2">
    <citation type="journal article" date="2012" name="Stand. Genomic Sci.">
        <title>Complete genome sequence of the orange-red pigmented, radioresistant Deinococcus proteolyticus type strain (MRP(T)).</title>
        <authorList>
            <person name="Copeland A."/>
            <person name="Zeytun A."/>
            <person name="Yassawong M."/>
            <person name="Nolan M."/>
            <person name="Lucas S."/>
            <person name="Hammon N."/>
            <person name="Deshpande S."/>
            <person name="Cheng J.F."/>
            <person name="Han C."/>
            <person name="Tapia R."/>
            <person name="Goodwin L.A."/>
            <person name="Pitluck S."/>
            <person name="Mavromatis K."/>
            <person name="Liolios K."/>
            <person name="Pagani I."/>
            <person name="Ivanova N."/>
            <person name="Mikhailova N."/>
            <person name="Pati A."/>
            <person name="Chen A."/>
            <person name="Palaniappan K."/>
            <person name="Land M."/>
            <person name="Hauser L."/>
            <person name="Jeffries C.D."/>
            <person name="Brambilla E.M."/>
            <person name="Rohde M."/>
            <person name="Sikorski J."/>
            <person name="Pukall R."/>
            <person name="Goker M."/>
            <person name="Detter J.C."/>
            <person name="Woyke T."/>
            <person name="Bristow J."/>
            <person name="Eisen J.A."/>
            <person name="Markowitz V."/>
            <person name="Hugenholtz P."/>
            <person name="Kyrpides N.C."/>
            <person name="Klenk H.P."/>
            <person name="Lapidus A."/>
        </authorList>
    </citation>
    <scope>NUCLEOTIDE SEQUENCE [LARGE SCALE GENOMIC DNA]</scope>
    <source>
        <strain evidence="2">ATCC 35074 / DSM 20540 / JCM 6276 / NBRC 101906 / NCIMB 13154 / VKM Ac-1939 / CCM 2703 / MRP</strain>
        <plasmid evidence="2">Plasmid pDEIPR02</plasmid>
    </source>
</reference>
<accession>F0RQ72</accession>
<keyword evidence="2" id="KW-1185">Reference proteome</keyword>
<proteinExistence type="predicted"/>
<organism evidence="1 2">
    <name type="scientific">Deinococcus proteolyticus (strain ATCC 35074 / DSM 20540 / JCM 6276 / NBRC 101906 / NCIMB 13154 / VKM Ac-1939 / CCM 2703 / MRP)</name>
    <dbReference type="NCBI Taxonomy" id="693977"/>
    <lineage>
        <taxon>Bacteria</taxon>
        <taxon>Thermotogati</taxon>
        <taxon>Deinococcota</taxon>
        <taxon>Deinococci</taxon>
        <taxon>Deinococcales</taxon>
        <taxon>Deinococcaceae</taxon>
        <taxon>Deinococcus</taxon>
    </lineage>
</organism>
<gene>
    <name evidence="1" type="ordered locus">Deipr_2306</name>
</gene>
<geneLocation type="plasmid" evidence="1 2">
    <name>pDEIPR02</name>
</geneLocation>
<sequence>MGRVEATFEDGSTAVVLEFYPDEVSYSPQEFIGKTREEVRAMHRAKDRAYFLS</sequence>
<reference evidence="2" key="1">
    <citation type="submission" date="2011-02" db="EMBL/GenBank/DDBJ databases">
        <title>The complete sequence of plasmid2 of Deinococcus proteolyticus DSM 20540.</title>
        <authorList>
            <consortium name="US DOE Joint Genome Institute (JGI-PGF)"/>
            <person name="Lucas S."/>
            <person name="Copeland A."/>
            <person name="Lapidus A."/>
            <person name="Bruce D."/>
            <person name="Goodwin L."/>
            <person name="Pitluck S."/>
            <person name="Kyrpides N."/>
            <person name="Mavromatis K."/>
            <person name="Pagani I."/>
            <person name="Ivanova N."/>
            <person name="Ovchinnikova G."/>
            <person name="Zeytun A."/>
            <person name="Detter J.C."/>
            <person name="Han C."/>
            <person name="Land M."/>
            <person name="Hauser L."/>
            <person name="Markowitz V."/>
            <person name="Cheng J.-F."/>
            <person name="Hugenholtz P."/>
            <person name="Woyke T."/>
            <person name="Wu D."/>
            <person name="Pukall R."/>
            <person name="Steenblock K."/>
            <person name="Brambilla E."/>
            <person name="Klenk H.-P."/>
            <person name="Eisen J.A."/>
        </authorList>
    </citation>
    <scope>NUCLEOTIDE SEQUENCE [LARGE SCALE GENOMIC DNA]</scope>
    <source>
        <strain evidence="2">ATCC 35074 / DSM 20540 / JCM 6276 / NBRC 101906 / NCIMB 13154 / VKM Ac-1939 / CCM 2703 / MRP</strain>
        <plasmid evidence="2">Plasmid pDEIPR02</plasmid>
    </source>
</reference>
<evidence type="ECO:0000313" key="1">
    <source>
        <dbReference type="EMBL" id="ADY27431.1"/>
    </source>
</evidence>
<keyword evidence="1" id="KW-0614">Plasmid</keyword>
<dbReference type="HOGENOM" id="CLU_3060812_0_0_0"/>
<dbReference type="KEGG" id="dpt:Deipr_2306"/>
<name>F0RQ72_DEIPM</name>
<dbReference type="EMBL" id="CP002538">
    <property type="protein sequence ID" value="ADY27431.1"/>
    <property type="molecule type" value="Genomic_DNA"/>
</dbReference>
<evidence type="ECO:0000313" key="2">
    <source>
        <dbReference type="Proteomes" id="UP000007718"/>
    </source>
</evidence>
<protein>
    <submittedName>
        <fullName evidence="1">Uncharacterized protein</fullName>
    </submittedName>
</protein>
<dbReference type="AlphaFoldDB" id="F0RQ72"/>